<proteinExistence type="predicted"/>
<dbReference type="RefSeq" id="WP_378322262.1">
    <property type="nucleotide sequence ID" value="NZ_JBHTGP010000003.1"/>
</dbReference>
<accession>A0ABW2XD01</accession>
<sequence length="152" mass="16571">MERLIDQLLPAYDFRTRYTRRIAAEPAQVWAALHAVTHDELPVTRLLMAARHVGRSVDRTHLSGPILQASPMPLLGRREAREATAGKVAKFWHLRPTPGPDSTTTPEGFAAFAEPGWAKAAMSFQLSPLADGGTLLAAETRVHATDAAARRA</sequence>
<evidence type="ECO:0000313" key="1">
    <source>
        <dbReference type="EMBL" id="MFD0684106.1"/>
    </source>
</evidence>
<keyword evidence="2" id="KW-1185">Reference proteome</keyword>
<name>A0ABW2XD01_9ACTN</name>
<reference evidence="2" key="1">
    <citation type="journal article" date="2019" name="Int. J. Syst. Evol. Microbiol.">
        <title>The Global Catalogue of Microorganisms (GCM) 10K type strain sequencing project: providing services to taxonomists for standard genome sequencing and annotation.</title>
        <authorList>
            <consortium name="The Broad Institute Genomics Platform"/>
            <consortium name="The Broad Institute Genome Sequencing Center for Infectious Disease"/>
            <person name="Wu L."/>
            <person name="Ma J."/>
        </authorList>
    </citation>
    <scope>NUCLEOTIDE SEQUENCE [LARGE SCALE GENOMIC DNA]</scope>
    <source>
        <strain evidence="2">JCM 9371</strain>
    </source>
</reference>
<organism evidence="1 2">
    <name type="scientific">Actinomadura fibrosa</name>
    <dbReference type="NCBI Taxonomy" id="111802"/>
    <lineage>
        <taxon>Bacteria</taxon>
        <taxon>Bacillati</taxon>
        <taxon>Actinomycetota</taxon>
        <taxon>Actinomycetes</taxon>
        <taxon>Streptosporangiales</taxon>
        <taxon>Thermomonosporaceae</taxon>
        <taxon>Actinomadura</taxon>
    </lineage>
</organism>
<gene>
    <name evidence="1" type="ORF">ACFQZM_06345</name>
</gene>
<feature type="non-terminal residue" evidence="1">
    <location>
        <position position="152"/>
    </location>
</feature>
<comment type="caution">
    <text evidence="1">The sequence shown here is derived from an EMBL/GenBank/DDBJ whole genome shotgun (WGS) entry which is preliminary data.</text>
</comment>
<evidence type="ECO:0000313" key="2">
    <source>
        <dbReference type="Proteomes" id="UP001597063"/>
    </source>
</evidence>
<protein>
    <submittedName>
        <fullName evidence="1">Uncharacterized protein</fullName>
    </submittedName>
</protein>
<dbReference type="Proteomes" id="UP001597063">
    <property type="component" value="Unassembled WGS sequence"/>
</dbReference>
<dbReference type="EMBL" id="JBHTGP010000003">
    <property type="protein sequence ID" value="MFD0684106.1"/>
    <property type="molecule type" value="Genomic_DNA"/>
</dbReference>